<protein>
    <submittedName>
        <fullName evidence="1">Putative secreted protein</fullName>
    </submittedName>
</protein>
<accession>A0A6M2DDK0</accession>
<dbReference type="EMBL" id="GHWJ01010300">
    <property type="protein sequence ID" value="NOV43037.1"/>
    <property type="molecule type" value="Transcribed_RNA"/>
</dbReference>
<reference evidence="1" key="1">
    <citation type="submission" date="2019-09" db="EMBL/GenBank/DDBJ databases">
        <title>Organ-specific transcriptomic study of the physiology of the cattle tick, Rhipicephalus microplus.</title>
        <authorList>
            <person name="Tirloni L."/>
            <person name="Braz G."/>
            <person name="Gandara A.C.P."/>
            <person name="Sabadin G.A."/>
            <person name="da Silva R.M."/>
            <person name="Guizzo M.G."/>
            <person name="Machado J.A."/>
            <person name="Costa E.P."/>
            <person name="Gomes H.F."/>
            <person name="Moraes J."/>
            <person name="Mota M.B.S."/>
            <person name="Mesquita R.D."/>
            <person name="Alvarenga P.H."/>
            <person name="Alves F."/>
            <person name="Seixas A."/>
            <person name="da Fonseca R.N."/>
            <person name="Fogaca A."/>
            <person name="Logullo C."/>
            <person name="Tanaka A."/>
            <person name="Daffre S."/>
            <person name="Termignoni C."/>
            <person name="Vaz I.S.Jr."/>
            <person name="Oliveira P.L."/>
            <person name="Ribeiro J.M."/>
        </authorList>
    </citation>
    <scope>NUCLEOTIDE SEQUENCE</scope>
    <source>
        <strain evidence="1">Porto Alegre</strain>
    </source>
</reference>
<name>A0A6M2DDK0_RHIMP</name>
<organism evidence="1">
    <name type="scientific">Rhipicephalus microplus</name>
    <name type="common">Cattle tick</name>
    <name type="synonym">Boophilus microplus</name>
    <dbReference type="NCBI Taxonomy" id="6941"/>
    <lineage>
        <taxon>Eukaryota</taxon>
        <taxon>Metazoa</taxon>
        <taxon>Ecdysozoa</taxon>
        <taxon>Arthropoda</taxon>
        <taxon>Chelicerata</taxon>
        <taxon>Arachnida</taxon>
        <taxon>Acari</taxon>
        <taxon>Parasitiformes</taxon>
        <taxon>Ixodida</taxon>
        <taxon>Ixodoidea</taxon>
        <taxon>Ixodidae</taxon>
        <taxon>Rhipicephalinae</taxon>
        <taxon>Rhipicephalus</taxon>
        <taxon>Boophilus</taxon>
    </lineage>
</organism>
<evidence type="ECO:0000313" key="1">
    <source>
        <dbReference type="EMBL" id="NOV43037.1"/>
    </source>
</evidence>
<proteinExistence type="predicted"/>
<sequence length="89" mass="10398">MQWPCFWCCQHYSFIPSLVLCLYILNKRFVSSKLPVMSVKKVVVLPFRESWRRNSLLTIALPSGARCMYTLSYMFYTHVPCTGPGFKSH</sequence>
<dbReference type="AlphaFoldDB" id="A0A6M2DDK0"/>